<comment type="function">
    <text evidence="5">DNA polymerase that functions in several pathways of DNA repair. Involved in base excision repair (BER) responsible for repair of lesions that give rise to abasic (AP) sites in DNA. Also contributes to DNA double-strand break repair by non-homologous end joining and homologous recombination. Has both template-dependent and template-independent (terminal transferase) DNA polymerase activities. Has also a 5'-deoxyribose-5-phosphate lyase (dRP lyase) activity.</text>
</comment>
<protein>
    <recommendedName>
        <fullName evidence="5">DNA polymerase</fullName>
        <ecNumber evidence="5">2.7.7.7</ecNumber>
    </recommendedName>
</protein>
<accession>A0A194S845</accession>
<dbReference type="OMA" id="PCALVHF"/>
<evidence type="ECO:0000256" key="2">
    <source>
        <dbReference type="ARBA" id="ARBA00022679"/>
    </source>
</evidence>
<evidence type="ECO:0000259" key="6">
    <source>
        <dbReference type="Pfam" id="PF14791"/>
    </source>
</evidence>
<feature type="domain" description="DNA polymerase beta thumb" evidence="6">
    <location>
        <begin position="93"/>
        <end position="165"/>
    </location>
</feature>
<keyword evidence="5" id="KW-0234">DNA repair</keyword>
<dbReference type="GO" id="GO:0005634">
    <property type="term" value="C:nucleus"/>
    <property type="evidence" value="ECO:0007669"/>
    <property type="project" value="UniProtKB-SubCell"/>
</dbReference>
<dbReference type="SUPFAM" id="SSF81301">
    <property type="entry name" value="Nucleotidyltransferase"/>
    <property type="match status" value="1"/>
</dbReference>
<dbReference type="OrthoDB" id="205514at2759"/>
<reference evidence="8 9" key="1">
    <citation type="journal article" date="2015" name="Front. Microbiol.">
        <title>Genome sequence of the plant growth promoting endophytic yeast Rhodotorula graminis WP1.</title>
        <authorList>
            <person name="Firrincieli A."/>
            <person name="Otillar R."/>
            <person name="Salamov A."/>
            <person name="Schmutz J."/>
            <person name="Khan Z."/>
            <person name="Redman R.S."/>
            <person name="Fleck N.D."/>
            <person name="Lindquist E."/>
            <person name="Grigoriev I.V."/>
            <person name="Doty S.L."/>
        </authorList>
    </citation>
    <scope>NUCLEOTIDE SEQUENCE [LARGE SCALE GENOMIC DNA]</scope>
    <source>
        <strain evidence="8 9">WP1</strain>
    </source>
</reference>
<name>A0A194S845_RHOGW</name>
<keyword evidence="5" id="KW-0539">Nucleus</keyword>
<dbReference type="InterPro" id="IPR022312">
    <property type="entry name" value="DNA_pol_X"/>
</dbReference>
<keyword evidence="5" id="KW-0239">DNA-directed DNA polymerase</keyword>
<keyword evidence="4" id="KW-0235">DNA replication</keyword>
<evidence type="ECO:0000256" key="5">
    <source>
        <dbReference type="RuleBase" id="RU366014"/>
    </source>
</evidence>
<dbReference type="RefSeq" id="XP_018272704.1">
    <property type="nucleotide sequence ID" value="XM_018412139.1"/>
</dbReference>
<sequence>MGSWRRGAESSGDIDLLVTRDPSRDGKTHEGLVKKLWKKMKEAGIAQYELSLPKDDTSLDAKINGLCKLPGKNDAKMRRIDVLGVPWEEMPAALIYFSSGSIFNRSLRLKARRMGYRLNQRGLYKDVMRDRQGVKLTEGVLVKGVKSERDIFRILQVRYRPPEERSV</sequence>
<dbReference type="InterPro" id="IPR043519">
    <property type="entry name" value="NT_sf"/>
</dbReference>
<dbReference type="InterPro" id="IPR028207">
    <property type="entry name" value="DNA_pol_B_palm_palm"/>
</dbReference>
<feature type="domain" description="DNA polymerase beta palm" evidence="7">
    <location>
        <begin position="1"/>
        <end position="86"/>
    </location>
</feature>
<dbReference type="GO" id="GO:0003677">
    <property type="term" value="F:DNA binding"/>
    <property type="evidence" value="ECO:0007669"/>
    <property type="project" value="UniProtKB-UniRule"/>
</dbReference>
<evidence type="ECO:0000256" key="1">
    <source>
        <dbReference type="ARBA" id="ARBA00022634"/>
    </source>
</evidence>
<dbReference type="PANTHER" id="PTHR11276">
    <property type="entry name" value="DNA POLYMERASE TYPE-X FAMILY MEMBER"/>
    <property type="match status" value="1"/>
</dbReference>
<dbReference type="PANTHER" id="PTHR11276:SF28">
    <property type="entry name" value="DNA POLYMERASE LAMBDA"/>
    <property type="match status" value="1"/>
</dbReference>
<gene>
    <name evidence="8" type="ORF">RHOBADRAFT_13370</name>
</gene>
<dbReference type="GO" id="GO:0046872">
    <property type="term" value="F:metal ion binding"/>
    <property type="evidence" value="ECO:0007669"/>
    <property type="project" value="UniProtKB-UniRule"/>
</dbReference>
<dbReference type="Gene3D" id="3.30.210.10">
    <property type="entry name" value="DNA polymerase, thumb domain"/>
    <property type="match status" value="1"/>
</dbReference>
<dbReference type="Pfam" id="PF14792">
    <property type="entry name" value="DNA_pol_B_palm"/>
    <property type="match status" value="1"/>
</dbReference>
<dbReference type="Proteomes" id="UP000053890">
    <property type="component" value="Unassembled WGS sequence"/>
</dbReference>
<keyword evidence="2 5" id="KW-0808">Transferase</keyword>
<comment type="similarity">
    <text evidence="5">Belongs to the DNA polymerase type-X family.</text>
</comment>
<dbReference type="Pfam" id="PF14791">
    <property type="entry name" value="DNA_pol_B_thumb"/>
    <property type="match status" value="1"/>
</dbReference>
<evidence type="ECO:0000313" key="8">
    <source>
        <dbReference type="EMBL" id="KPV76655.1"/>
    </source>
</evidence>
<keyword evidence="1" id="KW-0237">DNA synthesis</keyword>
<evidence type="ECO:0000313" key="9">
    <source>
        <dbReference type="Proteomes" id="UP000053890"/>
    </source>
</evidence>
<keyword evidence="3 5" id="KW-0548">Nucleotidyltransferase</keyword>
<organism evidence="8 9">
    <name type="scientific">Rhodotorula graminis (strain WP1)</name>
    <dbReference type="NCBI Taxonomy" id="578459"/>
    <lineage>
        <taxon>Eukaryota</taxon>
        <taxon>Fungi</taxon>
        <taxon>Dikarya</taxon>
        <taxon>Basidiomycota</taxon>
        <taxon>Pucciniomycotina</taxon>
        <taxon>Microbotryomycetes</taxon>
        <taxon>Sporidiobolales</taxon>
        <taxon>Sporidiobolaceae</taxon>
        <taxon>Rhodotorula</taxon>
    </lineage>
</organism>
<dbReference type="STRING" id="578459.A0A194S845"/>
<dbReference type="Gene3D" id="3.30.460.10">
    <property type="entry name" value="Beta Polymerase, domain 2"/>
    <property type="match status" value="1"/>
</dbReference>
<dbReference type="InterPro" id="IPR037160">
    <property type="entry name" value="DNA_Pol_thumb_sf"/>
</dbReference>
<keyword evidence="9" id="KW-1185">Reference proteome</keyword>
<keyword evidence="5" id="KW-0227">DNA damage</keyword>
<evidence type="ECO:0000256" key="3">
    <source>
        <dbReference type="ARBA" id="ARBA00022695"/>
    </source>
</evidence>
<dbReference type="PRINTS" id="PR00869">
    <property type="entry name" value="DNAPOLX"/>
</dbReference>
<dbReference type="GO" id="GO:0006303">
    <property type="term" value="P:double-strand break repair via nonhomologous end joining"/>
    <property type="evidence" value="ECO:0007669"/>
    <property type="project" value="TreeGrafter"/>
</dbReference>
<comment type="catalytic activity">
    <reaction evidence="5">
        <text>DNA(n) + a 2'-deoxyribonucleoside 5'-triphosphate = DNA(n+1) + diphosphate</text>
        <dbReference type="Rhea" id="RHEA:22508"/>
        <dbReference type="Rhea" id="RHEA-COMP:17339"/>
        <dbReference type="Rhea" id="RHEA-COMP:17340"/>
        <dbReference type="ChEBI" id="CHEBI:33019"/>
        <dbReference type="ChEBI" id="CHEBI:61560"/>
        <dbReference type="ChEBI" id="CHEBI:173112"/>
        <dbReference type="EC" id="2.7.7.7"/>
    </reaction>
</comment>
<dbReference type="InterPro" id="IPR029398">
    <property type="entry name" value="PolB_thumb"/>
</dbReference>
<dbReference type="PRINTS" id="PR00870">
    <property type="entry name" value="DNAPOLXBETA"/>
</dbReference>
<dbReference type="GO" id="GO:0003887">
    <property type="term" value="F:DNA-directed DNA polymerase activity"/>
    <property type="evidence" value="ECO:0007669"/>
    <property type="project" value="UniProtKB-UniRule"/>
</dbReference>
<dbReference type="EC" id="2.7.7.7" evidence="5"/>
<proteinExistence type="inferred from homology"/>
<evidence type="ECO:0000259" key="7">
    <source>
        <dbReference type="Pfam" id="PF14792"/>
    </source>
</evidence>
<dbReference type="GeneID" id="28972588"/>
<dbReference type="AlphaFoldDB" id="A0A194S845"/>
<comment type="subcellular location">
    <subcellularLocation>
        <location evidence="5">Nucleus</location>
    </subcellularLocation>
</comment>
<evidence type="ECO:0000256" key="4">
    <source>
        <dbReference type="ARBA" id="ARBA00022705"/>
    </source>
</evidence>
<dbReference type="InterPro" id="IPR002008">
    <property type="entry name" value="DNA_pol_X_beta-like"/>
</dbReference>
<dbReference type="EMBL" id="KQ474076">
    <property type="protein sequence ID" value="KPV76655.1"/>
    <property type="molecule type" value="Genomic_DNA"/>
</dbReference>